<dbReference type="InterPro" id="IPR023772">
    <property type="entry name" value="DNA-bd_HTH_TetR-type_CS"/>
</dbReference>
<reference evidence="7 8" key="1">
    <citation type="submission" date="2021-07" db="EMBL/GenBank/DDBJ databases">
        <title>Whole Genome Sequence of Nocardia Iowensis.</title>
        <authorList>
            <person name="Lamm A."/>
            <person name="Collins-Fairclough A.M."/>
            <person name="Bunk B."/>
            <person name="Sproer C."/>
        </authorList>
    </citation>
    <scope>NUCLEOTIDE SEQUENCE [LARGE SCALE GENOMIC DNA]</scope>
    <source>
        <strain evidence="7 8">NRRL 5646</strain>
    </source>
</reference>
<dbReference type="PANTHER" id="PTHR30055:SF234">
    <property type="entry name" value="HTH-TYPE TRANSCRIPTIONAL REGULATOR BETI"/>
    <property type="match status" value="1"/>
</dbReference>
<dbReference type="Proteomes" id="UP000694257">
    <property type="component" value="Chromosome"/>
</dbReference>
<dbReference type="InterPro" id="IPR050109">
    <property type="entry name" value="HTH-type_TetR-like_transc_reg"/>
</dbReference>
<dbReference type="EMBL" id="CP078145">
    <property type="protein sequence ID" value="QXN92982.1"/>
    <property type="molecule type" value="Genomic_DNA"/>
</dbReference>
<evidence type="ECO:0000259" key="6">
    <source>
        <dbReference type="PROSITE" id="PS50977"/>
    </source>
</evidence>
<feature type="DNA-binding region" description="H-T-H motif" evidence="4">
    <location>
        <begin position="40"/>
        <end position="59"/>
    </location>
</feature>
<feature type="DNA-binding region" description="H-T-H motif" evidence="4">
    <location>
        <begin position="235"/>
        <end position="254"/>
    </location>
</feature>
<dbReference type="PANTHER" id="PTHR30055">
    <property type="entry name" value="HTH-TYPE TRANSCRIPTIONAL REGULATOR RUTR"/>
    <property type="match status" value="1"/>
</dbReference>
<sequence>MVNGPDLVRPARGTRPANRRALIVAAAADLFSRNGYPNVGMGEVAEAVAIGPSALYRHFRGKQSLLATVVDEALTAFAAAVDTAAGKPDEVATTLAATVLARRDVGVLWRREARHLSVRDRAAFRTQARQIGARLAEIIAARRPELDPVAADLLSWGALAVANSVSFHRLSLPEPEFSALLGELIGAVITAPNPTLGQRRDNDTDPAPLAARSRREAIVTEATRLFADRGFGSVSMDEIGAAVGIAGPSVYNHFPAKVDILLAAIFRGEERLRIDMQRALAQAADPRDGLARLLAGYSTFVFENPHLIQTLAAEAGHLPDAHRQRAELAQRAYIAEWVHLLRRLYPDFDPVPARIRVHAAQSMLNDLALTPHLRAYPGIASAAAAFGAEVLALPATLRCQPDSDSQRADEPVRIWAEGAAATAPATAASASATSERGASAG</sequence>
<keyword evidence="8" id="KW-1185">Reference proteome</keyword>
<dbReference type="Pfam" id="PF00440">
    <property type="entry name" value="TetR_N"/>
    <property type="match status" value="2"/>
</dbReference>
<keyword evidence="2 4" id="KW-0238">DNA-binding</keyword>
<dbReference type="PROSITE" id="PS50977">
    <property type="entry name" value="HTH_TETR_2"/>
    <property type="match status" value="2"/>
</dbReference>
<feature type="region of interest" description="Disordered" evidence="5">
    <location>
        <begin position="421"/>
        <end position="441"/>
    </location>
</feature>
<evidence type="ECO:0000256" key="3">
    <source>
        <dbReference type="ARBA" id="ARBA00023163"/>
    </source>
</evidence>
<evidence type="ECO:0000256" key="1">
    <source>
        <dbReference type="ARBA" id="ARBA00023015"/>
    </source>
</evidence>
<feature type="domain" description="HTH tetR-type" evidence="6">
    <location>
        <begin position="212"/>
        <end position="272"/>
    </location>
</feature>
<keyword evidence="3" id="KW-0804">Transcription</keyword>
<evidence type="ECO:0000256" key="2">
    <source>
        <dbReference type="ARBA" id="ARBA00023125"/>
    </source>
</evidence>
<dbReference type="PROSITE" id="PS01081">
    <property type="entry name" value="HTH_TETR_1"/>
    <property type="match status" value="1"/>
</dbReference>
<evidence type="ECO:0000313" key="8">
    <source>
        <dbReference type="Proteomes" id="UP000694257"/>
    </source>
</evidence>
<feature type="domain" description="HTH tetR-type" evidence="6">
    <location>
        <begin position="17"/>
        <end position="77"/>
    </location>
</feature>
<evidence type="ECO:0000256" key="4">
    <source>
        <dbReference type="PROSITE-ProRule" id="PRU00335"/>
    </source>
</evidence>
<protein>
    <submittedName>
        <fullName evidence="7">TetR/AcrR family transcriptional regulator</fullName>
    </submittedName>
</protein>
<proteinExistence type="predicted"/>
<evidence type="ECO:0000313" key="7">
    <source>
        <dbReference type="EMBL" id="QXN92982.1"/>
    </source>
</evidence>
<organism evidence="7 8">
    <name type="scientific">Nocardia iowensis</name>
    <dbReference type="NCBI Taxonomy" id="204891"/>
    <lineage>
        <taxon>Bacteria</taxon>
        <taxon>Bacillati</taxon>
        <taxon>Actinomycetota</taxon>
        <taxon>Actinomycetes</taxon>
        <taxon>Mycobacteriales</taxon>
        <taxon>Nocardiaceae</taxon>
        <taxon>Nocardia</taxon>
    </lineage>
</organism>
<dbReference type="InterPro" id="IPR001647">
    <property type="entry name" value="HTH_TetR"/>
</dbReference>
<keyword evidence="1" id="KW-0805">Transcription regulation</keyword>
<gene>
    <name evidence="7" type="ORF">KV110_07695</name>
</gene>
<evidence type="ECO:0000256" key="5">
    <source>
        <dbReference type="SAM" id="MobiDB-lite"/>
    </source>
</evidence>
<accession>A0ABX8RVG4</accession>
<name>A0ABX8RVG4_NOCIO</name>